<dbReference type="InterPro" id="IPR036271">
    <property type="entry name" value="Tet_transcr_reg_TetR-rel_C_sf"/>
</dbReference>
<dbReference type="PRINTS" id="PR00455">
    <property type="entry name" value="HTHTETR"/>
</dbReference>
<dbReference type="EMBL" id="JACHOO010000004">
    <property type="protein sequence ID" value="MBB5753313.1"/>
    <property type="molecule type" value="Genomic_DNA"/>
</dbReference>
<evidence type="ECO:0000256" key="1">
    <source>
        <dbReference type="ARBA" id="ARBA00023125"/>
    </source>
</evidence>
<dbReference type="SUPFAM" id="SSF46689">
    <property type="entry name" value="Homeodomain-like"/>
    <property type="match status" value="1"/>
</dbReference>
<dbReference type="NCBIfam" id="NF011584">
    <property type="entry name" value="PRK15008.1"/>
    <property type="match status" value="1"/>
</dbReference>
<evidence type="ECO:0000313" key="5">
    <source>
        <dbReference type="Proteomes" id="UP000523821"/>
    </source>
</evidence>
<keyword evidence="1 2" id="KW-0238">DNA-binding</keyword>
<sequence length="217" mass="24555">MNPPEAARAQRTKKRTRIQQANEEKILDAALDVFSTYGFRGATIDQIAERAGMTKPNLLYYFRRKEDIYRAILEHTLDDWLGPLTHLGEGEEPLAELKAYIDRKLELSRDRPKASRLFALEILQGAPVIGDILAGPLKALVDEKAEVIRRWIAEGRIAPVDPHHLVFTIWATTQHYADFDVQVRAVLGAEPSETAHFDRAARTLEELILGGLRPRPD</sequence>
<dbReference type="InterPro" id="IPR050109">
    <property type="entry name" value="HTH-type_TetR-like_transc_reg"/>
</dbReference>
<dbReference type="PANTHER" id="PTHR30055">
    <property type="entry name" value="HTH-TYPE TRANSCRIPTIONAL REGULATOR RUTR"/>
    <property type="match status" value="1"/>
</dbReference>
<feature type="domain" description="HTH tetR-type" evidence="3">
    <location>
        <begin position="20"/>
        <end position="80"/>
    </location>
</feature>
<proteinExistence type="predicted"/>
<reference evidence="4 5" key="1">
    <citation type="submission" date="2020-08" db="EMBL/GenBank/DDBJ databases">
        <title>Genomic Encyclopedia of Type Strains, Phase IV (KMG-IV): sequencing the most valuable type-strain genomes for metagenomic binning, comparative biology and taxonomic classification.</title>
        <authorList>
            <person name="Goeker M."/>
        </authorList>
    </citation>
    <scope>NUCLEOTIDE SEQUENCE [LARGE SCALE GENOMIC DNA]</scope>
    <source>
        <strain evidence="4 5">DSM 16268</strain>
    </source>
</reference>
<comment type="caution">
    <text evidence="4">The sequence shown here is derived from an EMBL/GenBank/DDBJ whole genome shotgun (WGS) entry which is preliminary data.</text>
</comment>
<dbReference type="SUPFAM" id="SSF48498">
    <property type="entry name" value="Tetracyclin repressor-like, C-terminal domain"/>
    <property type="match status" value="1"/>
</dbReference>
<dbReference type="Gene3D" id="1.10.10.60">
    <property type="entry name" value="Homeodomain-like"/>
    <property type="match status" value="1"/>
</dbReference>
<dbReference type="Pfam" id="PF00440">
    <property type="entry name" value="TetR_N"/>
    <property type="match status" value="1"/>
</dbReference>
<dbReference type="AlphaFoldDB" id="A0A7W9FMC8"/>
<dbReference type="InterPro" id="IPR013573">
    <property type="entry name" value="Tscrpt_reg_YcdC_C"/>
</dbReference>
<dbReference type="RefSeq" id="WP_183856003.1">
    <property type="nucleotide sequence ID" value="NZ_JACHOO010000004.1"/>
</dbReference>
<gene>
    <name evidence="4" type="ORF">GGQ63_002379</name>
</gene>
<protein>
    <submittedName>
        <fullName evidence="4">TetR/AcrR family transcriptional regulator</fullName>
    </submittedName>
</protein>
<accession>A0A7W9FMC8</accession>
<evidence type="ECO:0000256" key="2">
    <source>
        <dbReference type="PROSITE-ProRule" id="PRU00335"/>
    </source>
</evidence>
<dbReference type="InterPro" id="IPR001647">
    <property type="entry name" value="HTH_TetR"/>
</dbReference>
<evidence type="ECO:0000259" key="3">
    <source>
        <dbReference type="PROSITE" id="PS50977"/>
    </source>
</evidence>
<dbReference type="GO" id="GO:0000976">
    <property type="term" value="F:transcription cis-regulatory region binding"/>
    <property type="evidence" value="ECO:0007669"/>
    <property type="project" value="TreeGrafter"/>
</dbReference>
<keyword evidence="5" id="KW-1185">Reference proteome</keyword>
<dbReference type="GO" id="GO:0003700">
    <property type="term" value="F:DNA-binding transcription factor activity"/>
    <property type="evidence" value="ECO:0007669"/>
    <property type="project" value="TreeGrafter"/>
</dbReference>
<name>A0A7W9FMC8_9HYPH</name>
<feature type="DNA-binding region" description="H-T-H motif" evidence="2">
    <location>
        <begin position="43"/>
        <end position="62"/>
    </location>
</feature>
<dbReference type="Proteomes" id="UP000523821">
    <property type="component" value="Unassembled WGS sequence"/>
</dbReference>
<dbReference type="Gene3D" id="1.10.357.10">
    <property type="entry name" value="Tetracycline Repressor, domain 2"/>
    <property type="match status" value="1"/>
</dbReference>
<dbReference type="InterPro" id="IPR009057">
    <property type="entry name" value="Homeodomain-like_sf"/>
</dbReference>
<dbReference type="Pfam" id="PF08362">
    <property type="entry name" value="TetR_C_3"/>
    <property type="match status" value="1"/>
</dbReference>
<organism evidence="4 5">
    <name type="scientific">Prosthecomicrobium pneumaticum</name>
    <dbReference type="NCBI Taxonomy" id="81895"/>
    <lineage>
        <taxon>Bacteria</taxon>
        <taxon>Pseudomonadati</taxon>
        <taxon>Pseudomonadota</taxon>
        <taxon>Alphaproteobacteria</taxon>
        <taxon>Hyphomicrobiales</taxon>
        <taxon>Kaistiaceae</taxon>
        <taxon>Prosthecomicrobium</taxon>
    </lineage>
</organism>
<dbReference type="GO" id="GO:0045892">
    <property type="term" value="P:negative regulation of DNA-templated transcription"/>
    <property type="evidence" value="ECO:0007669"/>
    <property type="project" value="InterPro"/>
</dbReference>
<dbReference type="PANTHER" id="PTHR30055:SF196">
    <property type="entry name" value="HTH-TYPE TRANSCRIPTIONAL REGULATOR RUTR"/>
    <property type="match status" value="1"/>
</dbReference>
<evidence type="ECO:0000313" key="4">
    <source>
        <dbReference type="EMBL" id="MBB5753313.1"/>
    </source>
</evidence>
<dbReference type="PROSITE" id="PS50977">
    <property type="entry name" value="HTH_TETR_2"/>
    <property type="match status" value="1"/>
</dbReference>